<organism evidence="2">
    <name type="scientific">Eubacterium limosum</name>
    <dbReference type="NCBI Taxonomy" id="1736"/>
    <lineage>
        <taxon>Bacteria</taxon>
        <taxon>Bacillati</taxon>
        <taxon>Bacillota</taxon>
        <taxon>Clostridia</taxon>
        <taxon>Eubacteriales</taxon>
        <taxon>Eubacteriaceae</taxon>
        <taxon>Eubacterium</taxon>
    </lineage>
</organism>
<keyword evidence="1" id="KW-0472">Membrane</keyword>
<evidence type="ECO:0000256" key="1">
    <source>
        <dbReference type="SAM" id="Phobius"/>
    </source>
</evidence>
<keyword evidence="1" id="KW-1133">Transmembrane helix</keyword>
<feature type="transmembrane region" description="Helical" evidence="1">
    <location>
        <begin position="115"/>
        <end position="132"/>
    </location>
</feature>
<name>A0A6N3FJ43_EUBLI</name>
<reference evidence="2" key="1">
    <citation type="submission" date="2019-11" db="EMBL/GenBank/DDBJ databases">
        <authorList>
            <person name="Feng L."/>
        </authorList>
    </citation>
    <scope>NUCLEOTIDE SEQUENCE</scope>
    <source>
        <strain evidence="2">ElimosumLFYP34</strain>
    </source>
</reference>
<feature type="transmembrane region" description="Helical" evidence="1">
    <location>
        <begin position="163"/>
        <end position="184"/>
    </location>
</feature>
<accession>A0A6N3FJ43</accession>
<evidence type="ECO:0000313" key="2">
    <source>
        <dbReference type="EMBL" id="VYU52268.1"/>
    </source>
</evidence>
<dbReference type="AlphaFoldDB" id="A0A6N3FJ43"/>
<proteinExistence type="predicted"/>
<dbReference type="EMBL" id="CACRTR010000012">
    <property type="protein sequence ID" value="VYU52268.1"/>
    <property type="molecule type" value="Genomic_DNA"/>
</dbReference>
<gene>
    <name evidence="2" type="ORF">ELLFYP34_00453</name>
</gene>
<keyword evidence="1" id="KW-0812">Transmembrane</keyword>
<feature type="transmembrane region" description="Helical" evidence="1">
    <location>
        <begin position="67"/>
        <end position="84"/>
    </location>
</feature>
<feature type="transmembrane region" description="Helical" evidence="1">
    <location>
        <begin position="91"/>
        <end position="109"/>
    </location>
</feature>
<feature type="transmembrane region" description="Helical" evidence="1">
    <location>
        <begin position="139"/>
        <end position="157"/>
    </location>
</feature>
<feature type="transmembrane region" description="Helical" evidence="1">
    <location>
        <begin position="38"/>
        <end position="61"/>
    </location>
</feature>
<protein>
    <submittedName>
        <fullName evidence="2">Uncharacterized protein</fullName>
    </submittedName>
</protein>
<sequence length="212" mass="24417">MINKIAKEKMGRWQNEQRWRNKTLSGNKKAITLVNRNMFTRLVIITQAVFGLLLVICLVSDEFRKLLPVYVVWYLTGAMIYFIFGKRRNVLLGMYLFWSVMAVGCIYLNIVESPLLPATAIIGVFLLIPLTIMDESWRILIFTAACYLINMVFDILVKSSALLIGDMVTCGVFLVAGILMGDYFQNIRLKQVELKSYILKRQNKEKENGEEE</sequence>